<reference evidence="2" key="2">
    <citation type="journal article" date="2021" name="PeerJ">
        <title>Extensive microbial diversity within the chicken gut microbiome revealed by metagenomics and culture.</title>
        <authorList>
            <person name="Gilroy R."/>
            <person name="Ravi A."/>
            <person name="Getino M."/>
            <person name="Pursley I."/>
            <person name="Horton D.L."/>
            <person name="Alikhan N.F."/>
            <person name="Baker D."/>
            <person name="Gharbi K."/>
            <person name="Hall N."/>
            <person name="Watson M."/>
            <person name="Adriaenssens E.M."/>
            <person name="Foster-Nyarko E."/>
            <person name="Jarju S."/>
            <person name="Secka A."/>
            <person name="Antonio M."/>
            <person name="Oren A."/>
            <person name="Chaudhuri R.R."/>
            <person name="La Ragione R."/>
            <person name="Hildebrand F."/>
            <person name="Pallen M.J."/>
        </authorList>
    </citation>
    <scope>NUCLEOTIDE SEQUENCE</scope>
    <source>
        <strain evidence="2">9366</strain>
    </source>
</reference>
<evidence type="ECO:0000313" key="3">
    <source>
        <dbReference type="Proteomes" id="UP000824145"/>
    </source>
</evidence>
<dbReference type="AlphaFoldDB" id="A0A9D1MM24"/>
<reference evidence="2" key="1">
    <citation type="submission" date="2020-10" db="EMBL/GenBank/DDBJ databases">
        <authorList>
            <person name="Gilroy R."/>
        </authorList>
    </citation>
    <scope>NUCLEOTIDE SEQUENCE</scope>
    <source>
        <strain evidence="2">9366</strain>
    </source>
</reference>
<name>A0A9D1MM24_9FIRM</name>
<sequence length="46" mass="5000">MQKKNKNAKKRRENGKNGGFVRKRAAKIAKLGGLAGKNCEKSKIGS</sequence>
<proteinExistence type="predicted"/>
<feature type="compositionally biased region" description="Basic residues" evidence="1">
    <location>
        <begin position="1"/>
        <end position="13"/>
    </location>
</feature>
<evidence type="ECO:0000256" key="1">
    <source>
        <dbReference type="SAM" id="MobiDB-lite"/>
    </source>
</evidence>
<evidence type="ECO:0000313" key="2">
    <source>
        <dbReference type="EMBL" id="HIU62655.1"/>
    </source>
</evidence>
<gene>
    <name evidence="2" type="ORF">IAB07_02665</name>
</gene>
<organism evidence="2 3">
    <name type="scientific">Candidatus Caccalectryoclostridium excrementigallinarum</name>
    <dbReference type="NCBI Taxonomy" id="2840710"/>
    <lineage>
        <taxon>Bacteria</taxon>
        <taxon>Bacillati</taxon>
        <taxon>Bacillota</taxon>
        <taxon>Clostridia</taxon>
        <taxon>Christensenellales</taxon>
        <taxon>Christensenellaceae</taxon>
        <taxon>Christensenellaceae incertae sedis</taxon>
        <taxon>Candidatus Caccalectryoclostridium</taxon>
    </lineage>
</organism>
<feature type="region of interest" description="Disordered" evidence="1">
    <location>
        <begin position="1"/>
        <end position="22"/>
    </location>
</feature>
<comment type="caution">
    <text evidence="2">The sequence shown here is derived from an EMBL/GenBank/DDBJ whole genome shotgun (WGS) entry which is preliminary data.</text>
</comment>
<protein>
    <submittedName>
        <fullName evidence="2">Uncharacterized protein</fullName>
    </submittedName>
</protein>
<dbReference type="EMBL" id="DVNJ01000015">
    <property type="protein sequence ID" value="HIU62655.1"/>
    <property type="molecule type" value="Genomic_DNA"/>
</dbReference>
<accession>A0A9D1MM24</accession>
<dbReference type="Proteomes" id="UP000824145">
    <property type="component" value="Unassembled WGS sequence"/>
</dbReference>